<keyword evidence="3 10" id="KW-0812">Transmembrane</keyword>
<dbReference type="InterPro" id="IPR001807">
    <property type="entry name" value="ClC"/>
</dbReference>
<comment type="subcellular location">
    <subcellularLocation>
        <location evidence="1 10">Membrane</location>
        <topology evidence="1 10">Multi-pass membrane protein</topology>
    </subcellularLocation>
</comment>
<evidence type="ECO:0000256" key="5">
    <source>
        <dbReference type="ARBA" id="ARBA00022989"/>
    </source>
</evidence>
<organism evidence="11 12">
    <name type="scientific">Cyprinus carpio</name>
    <name type="common">Common carp</name>
    <dbReference type="NCBI Taxonomy" id="7962"/>
    <lineage>
        <taxon>Eukaryota</taxon>
        <taxon>Metazoa</taxon>
        <taxon>Chordata</taxon>
        <taxon>Craniata</taxon>
        <taxon>Vertebrata</taxon>
        <taxon>Euteleostomi</taxon>
        <taxon>Actinopterygii</taxon>
        <taxon>Neopterygii</taxon>
        <taxon>Teleostei</taxon>
        <taxon>Ostariophysi</taxon>
        <taxon>Cypriniformes</taxon>
        <taxon>Cyprinidae</taxon>
        <taxon>Cyprininae</taxon>
        <taxon>Cyprinus</taxon>
    </lineage>
</organism>
<dbReference type="Gene3D" id="3.10.580.10">
    <property type="entry name" value="CBS-domain"/>
    <property type="match status" value="1"/>
</dbReference>
<evidence type="ECO:0000256" key="10">
    <source>
        <dbReference type="RuleBase" id="RU361221"/>
    </source>
</evidence>
<dbReference type="InterPro" id="IPR046342">
    <property type="entry name" value="CBS_dom_sf"/>
</dbReference>
<dbReference type="GO" id="GO:0062158">
    <property type="term" value="F:chloride:proton antiporter activity"/>
    <property type="evidence" value="ECO:0007669"/>
    <property type="project" value="InterPro"/>
</dbReference>
<protein>
    <recommendedName>
        <fullName evidence="10">Chloride channel protein</fullName>
    </recommendedName>
</protein>
<feature type="transmembrane region" description="Helical" evidence="10">
    <location>
        <begin position="314"/>
        <end position="336"/>
    </location>
</feature>
<dbReference type="SMART" id="SM00116">
    <property type="entry name" value="CBS"/>
    <property type="match status" value="1"/>
</dbReference>
<keyword evidence="4" id="KW-0677">Repeat</keyword>
<dbReference type="InterPro" id="IPR002249">
    <property type="entry name" value="CIC-7"/>
</dbReference>
<evidence type="ECO:0000256" key="6">
    <source>
        <dbReference type="ARBA" id="ARBA00023065"/>
    </source>
</evidence>
<dbReference type="InterPro" id="IPR000644">
    <property type="entry name" value="CBS_dom"/>
</dbReference>
<dbReference type="FunFam" id="3.10.580.10:FF:000018">
    <property type="entry name" value="Chloride channel protein"/>
    <property type="match status" value="1"/>
</dbReference>
<dbReference type="Pfam" id="PF00654">
    <property type="entry name" value="Voltage_CLC"/>
    <property type="match status" value="1"/>
</dbReference>
<dbReference type="SUPFAM" id="SSF54631">
    <property type="entry name" value="CBS-domain pair"/>
    <property type="match status" value="1"/>
</dbReference>
<keyword evidence="5 10" id="KW-1133">Transmembrane helix</keyword>
<keyword evidence="6 10" id="KW-0406">Ion transport</keyword>
<evidence type="ECO:0000256" key="8">
    <source>
        <dbReference type="ARBA" id="ARBA00023136"/>
    </source>
</evidence>
<dbReference type="AlphaFoldDB" id="A0A8C2JX59"/>
<sequence length="711" mass="78973">MFHIGRLSTVDLEEEITPEEDIVRSRPKEIPHNEKLLSLKFESLDYDNSENQLFLEEERRMSHMGFRCLEITRWVICGLIGFLTGLIACMIDIAVEKLAGYKYLAVKQNIEKYTELGGLSISLILWAVLNSAFVMLGSLAVAFLEPIAAGSGIPQIKCFLNGVKIPRVVRLKTLVIKVFGVICSVAGGLAVGKEGPMIHSGAVVAAGVSQGRSTSLKKDFKIFEYFRRDTEKRDFVSAGAAAGVSAAFGAPVGGVLFSLEEGASFWNQLLTWRIFFASMVSTFTLNFFLSIYHGKPGQLSSPGLINFGRFDSDVSSVFIVFRGVLGALFNIINYWLTIFRIRYIHRPCLQVMEAMLVAAVTATVSFAMIYFSNDCQPLGQDNTEEYPLQLFCADGEYNSMATAFFNTPERSVRSLFHNPPGTYNPVTLGVFTLAYFALAVWTYGLTVSAGVFIPSLLIGAAWGRLFGILLSFIIWADPGKYALIGAAAQLGGIVRMTLSLTVILVEATGNVTYGFPIMLVLMTAKIVGDYFIEGLYDVHIKLQSVPFLHWDAPPTSHWLTAREVMSSPVTCFNRVEKVGRIVDVLSNTSTNHNVLIKSKTCLASSRLSQRKLQLKDFRDAYPRFPPIQSIHVSQDERECMMDLTEFMNPTPYTVPQETSLPRVFKLFRALGLRHLVVVDNENRVVGLVTRKDLARYHVGKDGLEELHLAQT</sequence>
<feature type="transmembrane region" description="Helical" evidence="10">
    <location>
        <begin position="235"/>
        <end position="259"/>
    </location>
</feature>
<evidence type="ECO:0000256" key="1">
    <source>
        <dbReference type="ARBA" id="ARBA00004141"/>
    </source>
</evidence>
<dbReference type="Gene3D" id="1.10.3080.10">
    <property type="entry name" value="Clc chloride channel"/>
    <property type="match status" value="1"/>
</dbReference>
<feature type="transmembrane region" description="Helical" evidence="10">
    <location>
        <begin position="481"/>
        <end position="505"/>
    </location>
</feature>
<dbReference type="PRINTS" id="PR00762">
    <property type="entry name" value="CLCHANNEL"/>
</dbReference>
<feature type="transmembrane region" description="Helical" evidence="10">
    <location>
        <begin position="271"/>
        <end position="294"/>
    </location>
</feature>
<name>A0A8C2JX59_CYPCA</name>
<keyword evidence="8 10" id="KW-0472">Membrane</keyword>
<dbReference type="CDD" id="cd03685">
    <property type="entry name" value="ClC_6_like"/>
    <property type="match status" value="1"/>
</dbReference>
<dbReference type="PRINTS" id="PR01118">
    <property type="entry name" value="CLCHANNEL7"/>
</dbReference>
<evidence type="ECO:0000256" key="9">
    <source>
        <dbReference type="ARBA" id="ARBA00023214"/>
    </source>
</evidence>
<dbReference type="InterPro" id="IPR051280">
    <property type="entry name" value="Cl-channel/antiporter"/>
</dbReference>
<feature type="transmembrane region" description="Helical" evidence="10">
    <location>
        <begin position="348"/>
        <end position="371"/>
    </location>
</feature>
<dbReference type="GO" id="GO:0005254">
    <property type="term" value="F:chloride channel activity"/>
    <property type="evidence" value="ECO:0007669"/>
    <property type="project" value="UniProtKB-UniRule"/>
</dbReference>
<dbReference type="Pfam" id="PF00571">
    <property type="entry name" value="CBS"/>
    <property type="match status" value="1"/>
</dbReference>
<feature type="transmembrane region" description="Helical" evidence="10">
    <location>
        <begin position="71"/>
        <end position="95"/>
    </location>
</feature>
<feature type="transmembrane region" description="Helical" evidence="10">
    <location>
        <begin position="423"/>
        <end position="444"/>
    </location>
</feature>
<accession>A0A8C1FFD3</accession>
<feature type="transmembrane region" description="Helical" evidence="10">
    <location>
        <begin position="451"/>
        <end position="475"/>
    </location>
</feature>
<keyword evidence="9 10" id="KW-0868">Chloride</keyword>
<dbReference type="SUPFAM" id="SSF81340">
    <property type="entry name" value="Clc chloride channel"/>
    <property type="match status" value="1"/>
</dbReference>
<feature type="transmembrane region" description="Helical" evidence="10">
    <location>
        <begin position="174"/>
        <end position="192"/>
    </location>
</feature>
<evidence type="ECO:0000256" key="4">
    <source>
        <dbReference type="ARBA" id="ARBA00022737"/>
    </source>
</evidence>
<dbReference type="PANTHER" id="PTHR11689:SF136">
    <property type="entry name" value="H(+)_CL(-) EXCHANGE TRANSPORTER 7"/>
    <property type="match status" value="1"/>
</dbReference>
<accession>A0A8C2JX59</accession>
<keyword evidence="2 10" id="KW-0813">Transport</keyword>
<reference evidence="11" key="1">
    <citation type="submission" date="2025-08" db="UniProtKB">
        <authorList>
            <consortium name="Ensembl"/>
        </authorList>
    </citation>
    <scope>IDENTIFICATION</scope>
</reference>
<evidence type="ECO:0000256" key="3">
    <source>
        <dbReference type="ARBA" id="ARBA00022692"/>
    </source>
</evidence>
<proteinExistence type="inferred from homology"/>
<dbReference type="CDD" id="cd04591">
    <property type="entry name" value="CBS_pair_voltage-gated_CLC_euk_bac"/>
    <property type="match status" value="1"/>
</dbReference>
<dbReference type="GO" id="GO:0005765">
    <property type="term" value="C:lysosomal membrane"/>
    <property type="evidence" value="ECO:0007669"/>
    <property type="project" value="TreeGrafter"/>
</dbReference>
<dbReference type="Proteomes" id="UP000694701">
    <property type="component" value="Unplaced"/>
</dbReference>
<evidence type="ECO:0000313" key="11">
    <source>
        <dbReference type="Ensembl" id="ENSCCRP00020101691.1"/>
    </source>
</evidence>
<dbReference type="Ensembl" id="ENSCCRT00020111170.1">
    <property type="protein sequence ID" value="ENSCCRP00020101691.1"/>
    <property type="gene ID" value="ENSCCRG00020046389.1"/>
</dbReference>
<evidence type="ECO:0000313" key="12">
    <source>
        <dbReference type="Proteomes" id="UP000694701"/>
    </source>
</evidence>
<feature type="transmembrane region" description="Helical" evidence="10">
    <location>
        <begin position="512"/>
        <end position="532"/>
    </location>
</feature>
<dbReference type="PROSITE" id="PS51371">
    <property type="entry name" value="CBS"/>
    <property type="match status" value="1"/>
</dbReference>
<evidence type="ECO:0000256" key="2">
    <source>
        <dbReference type="ARBA" id="ARBA00022448"/>
    </source>
</evidence>
<dbReference type="PANTHER" id="PTHR11689">
    <property type="entry name" value="CHLORIDE CHANNEL PROTEIN CLC FAMILY MEMBER"/>
    <property type="match status" value="1"/>
</dbReference>
<keyword evidence="7" id="KW-0129">CBS domain</keyword>
<feature type="transmembrane region" description="Helical" evidence="10">
    <location>
        <begin position="123"/>
        <end position="144"/>
    </location>
</feature>
<dbReference type="InterPro" id="IPR014743">
    <property type="entry name" value="Cl-channel_core"/>
</dbReference>
<evidence type="ECO:0000256" key="7">
    <source>
        <dbReference type="ARBA" id="ARBA00023122"/>
    </source>
</evidence>
<comment type="similarity">
    <text evidence="10">Belongs to the chloride channel (TC 2.A.49) family.</text>
</comment>